<comment type="cofactor">
    <cofactor evidence="1">
        <name>NAD(+)</name>
        <dbReference type="ChEBI" id="CHEBI:57540"/>
    </cofactor>
</comment>
<reference evidence="8 9" key="1">
    <citation type="submission" date="2006-03" db="EMBL/GenBank/DDBJ databases">
        <title>Complete sequence of chromosome of Nitrobacter hamburgensis X14.</title>
        <authorList>
            <consortium name="US DOE Joint Genome Institute"/>
            <person name="Copeland A."/>
            <person name="Lucas S."/>
            <person name="Lapidus A."/>
            <person name="Barry K."/>
            <person name="Detter J.C."/>
            <person name="Glavina del Rio T."/>
            <person name="Hammon N."/>
            <person name="Israni S."/>
            <person name="Dalin E."/>
            <person name="Tice H."/>
            <person name="Pitluck S."/>
            <person name="Chain P."/>
            <person name="Malfatti S."/>
            <person name="Shin M."/>
            <person name="Vergez L."/>
            <person name="Schmutz J."/>
            <person name="Larimer F."/>
            <person name="Land M."/>
            <person name="Hauser L."/>
            <person name="Kyrpides N."/>
            <person name="Ivanova N."/>
            <person name="Ward B."/>
            <person name="Arp D."/>
            <person name="Klotz M."/>
            <person name="Stein L."/>
            <person name="O'Mullan G."/>
            <person name="Starkenburg S."/>
            <person name="Sayavedra L."/>
            <person name="Poret-Peterson A.T."/>
            <person name="Gentry M.E."/>
            <person name="Bruce D."/>
            <person name="Richardson P."/>
        </authorList>
    </citation>
    <scope>NUCLEOTIDE SEQUENCE [LARGE SCALE GENOMIC DNA]</scope>
    <source>
        <strain evidence="9">DSM 10229 / NCIMB 13809 / X14</strain>
    </source>
</reference>
<dbReference type="Gene3D" id="3.40.50.1970">
    <property type="match status" value="1"/>
</dbReference>
<dbReference type="InterPro" id="IPR030960">
    <property type="entry name" value="DHQS/DOIS_N"/>
</dbReference>
<dbReference type="InterPro" id="IPR056179">
    <property type="entry name" value="DHQS_C"/>
</dbReference>
<feature type="domain" description="3-dehydroquinate synthase C-terminal" evidence="7">
    <location>
        <begin position="206"/>
        <end position="335"/>
    </location>
</feature>
<name>Q1QPL3_NITHX</name>
<dbReference type="SUPFAM" id="SSF56796">
    <property type="entry name" value="Dehydroquinate synthase-like"/>
    <property type="match status" value="1"/>
</dbReference>
<evidence type="ECO:0000256" key="4">
    <source>
        <dbReference type="ARBA" id="ARBA00023141"/>
    </source>
</evidence>
<dbReference type="eggNOG" id="COG0337">
    <property type="taxonomic scope" value="Bacteria"/>
</dbReference>
<keyword evidence="5 8" id="KW-0456">Lyase</keyword>
<evidence type="ECO:0000256" key="3">
    <source>
        <dbReference type="ARBA" id="ARBA00023027"/>
    </source>
</evidence>
<dbReference type="RefSeq" id="WP_011509530.1">
    <property type="nucleotide sequence ID" value="NC_007964.1"/>
</dbReference>
<dbReference type="GO" id="GO:0009073">
    <property type="term" value="P:aromatic amino acid family biosynthetic process"/>
    <property type="evidence" value="ECO:0007669"/>
    <property type="project" value="UniProtKB-KW"/>
</dbReference>
<dbReference type="KEGG" id="nha:Nham_0984"/>
<evidence type="ECO:0000259" key="6">
    <source>
        <dbReference type="Pfam" id="PF01761"/>
    </source>
</evidence>
<proteinExistence type="predicted"/>
<feature type="domain" description="3-dehydroquinate synthase N-terminal" evidence="6">
    <location>
        <begin position="91"/>
        <end position="204"/>
    </location>
</feature>
<evidence type="ECO:0000256" key="5">
    <source>
        <dbReference type="ARBA" id="ARBA00023239"/>
    </source>
</evidence>
<dbReference type="AlphaFoldDB" id="Q1QPL3"/>
<dbReference type="STRING" id="323097.Nham_0984"/>
<evidence type="ECO:0000256" key="1">
    <source>
        <dbReference type="ARBA" id="ARBA00001911"/>
    </source>
</evidence>
<dbReference type="EMBL" id="CP000319">
    <property type="protein sequence ID" value="ABE61834.1"/>
    <property type="molecule type" value="Genomic_DNA"/>
</dbReference>
<dbReference type="Proteomes" id="UP000001953">
    <property type="component" value="Chromosome"/>
</dbReference>
<gene>
    <name evidence="8" type="ordered locus">Nham_0984</name>
</gene>
<dbReference type="CDD" id="cd08198">
    <property type="entry name" value="DHQS-like"/>
    <property type="match status" value="1"/>
</dbReference>
<dbReference type="PANTHER" id="PTHR43622:SF7">
    <property type="entry name" value="3-DEHYDROQUINATE SYNTHASE, CHLOROPLASTIC"/>
    <property type="match status" value="1"/>
</dbReference>
<evidence type="ECO:0000259" key="7">
    <source>
        <dbReference type="Pfam" id="PF24621"/>
    </source>
</evidence>
<keyword evidence="3" id="KW-0520">NAD</keyword>
<dbReference type="Pfam" id="PF24621">
    <property type="entry name" value="DHQS_C"/>
    <property type="match status" value="1"/>
</dbReference>
<protein>
    <submittedName>
        <fullName evidence="8">3-dehydroquinate synthase</fullName>
        <ecNumber evidence="8">4.2.3.4</ecNumber>
    </submittedName>
</protein>
<accession>Q1QPL3</accession>
<sequence length="397" mass="43560">MLDTPSNTMNDVRVQSFTIAYEYPIVFTRDAFSSGNRSLIDVLTRREGGKLHRCGIFIDEGVLSAMPDLPERIADYASFHAKHLRIVGEPVAVPGGERCKNDPDTVSHLLGKFSELAIDRHSFVIAIGGGAVLDAVGYAAAIFHRGVRHIRFPTTVLAQDDSGVGVKNAVNALGLKNLVGTFAPPWAIINDSAFIDALPPREKRAGMAEAVKVALIRDGNFFRWIESNTAALAQFSPPHLDRLIKDCAELHMRQIRFGGDPFETGSARPLDFGHWSAHKLECLTRNDVNHGEAVAIGIALDTRYSVVTGLLAEGEDRRVLDVLKRLGFTLWHDALRQRNAKGELALLQGLADFQEHLGGELTVTLLSDIGRGIEVHEMHAELVGSSIDWLRQQAQAR</sequence>
<dbReference type="InterPro" id="IPR050071">
    <property type="entry name" value="Dehydroquinate_synthase"/>
</dbReference>
<dbReference type="PANTHER" id="PTHR43622">
    <property type="entry name" value="3-DEHYDROQUINATE SYNTHASE"/>
    <property type="match status" value="1"/>
</dbReference>
<keyword evidence="2" id="KW-0028">Amino-acid biosynthesis</keyword>
<dbReference type="OrthoDB" id="9806583at2"/>
<dbReference type="HOGENOM" id="CLU_001201_0_4_5"/>
<dbReference type="Gene3D" id="1.20.1090.10">
    <property type="entry name" value="Dehydroquinate synthase-like - alpha domain"/>
    <property type="match status" value="1"/>
</dbReference>
<keyword evidence="9" id="KW-1185">Reference proteome</keyword>
<evidence type="ECO:0000313" key="9">
    <source>
        <dbReference type="Proteomes" id="UP000001953"/>
    </source>
</evidence>
<evidence type="ECO:0000256" key="2">
    <source>
        <dbReference type="ARBA" id="ARBA00022605"/>
    </source>
</evidence>
<keyword evidence="4" id="KW-0057">Aromatic amino acid biosynthesis</keyword>
<evidence type="ECO:0000313" key="8">
    <source>
        <dbReference type="EMBL" id="ABE61834.1"/>
    </source>
</evidence>
<dbReference type="EC" id="4.2.3.4" evidence="8"/>
<dbReference type="NCBIfam" id="NF004852">
    <property type="entry name" value="PRK06203.1"/>
    <property type="match status" value="1"/>
</dbReference>
<dbReference type="Pfam" id="PF01761">
    <property type="entry name" value="DHQ_synthase"/>
    <property type="match status" value="1"/>
</dbReference>
<dbReference type="GO" id="GO:0003856">
    <property type="term" value="F:3-dehydroquinate synthase activity"/>
    <property type="evidence" value="ECO:0007669"/>
    <property type="project" value="UniProtKB-EC"/>
</dbReference>
<organism evidence="8 9">
    <name type="scientific">Nitrobacter hamburgensis (strain DSM 10229 / NCIMB 13809 / X14)</name>
    <dbReference type="NCBI Taxonomy" id="323097"/>
    <lineage>
        <taxon>Bacteria</taxon>
        <taxon>Pseudomonadati</taxon>
        <taxon>Pseudomonadota</taxon>
        <taxon>Alphaproteobacteria</taxon>
        <taxon>Hyphomicrobiales</taxon>
        <taxon>Nitrobacteraceae</taxon>
        <taxon>Nitrobacter</taxon>
    </lineage>
</organism>
<dbReference type="GO" id="GO:0008652">
    <property type="term" value="P:amino acid biosynthetic process"/>
    <property type="evidence" value="ECO:0007669"/>
    <property type="project" value="UniProtKB-KW"/>
</dbReference>